<proteinExistence type="predicted"/>
<evidence type="ECO:0000313" key="3">
    <source>
        <dbReference type="Proteomes" id="UP001500063"/>
    </source>
</evidence>
<reference evidence="3" key="1">
    <citation type="journal article" date="2019" name="Int. J. Syst. Evol. Microbiol.">
        <title>The Global Catalogue of Microorganisms (GCM) 10K type strain sequencing project: providing services to taxonomists for standard genome sequencing and annotation.</title>
        <authorList>
            <consortium name="The Broad Institute Genomics Platform"/>
            <consortium name="The Broad Institute Genome Sequencing Center for Infectious Disease"/>
            <person name="Wu L."/>
            <person name="Ma J."/>
        </authorList>
    </citation>
    <scope>NUCLEOTIDE SEQUENCE [LARGE SCALE GENOMIC DNA]</scope>
    <source>
        <strain evidence="3">JCM 4565</strain>
    </source>
</reference>
<comment type="caution">
    <text evidence="2">The sequence shown here is derived from an EMBL/GenBank/DDBJ whole genome shotgun (WGS) entry which is preliminary data.</text>
</comment>
<dbReference type="Pfam" id="PF21806">
    <property type="entry name" value="DUF6879"/>
    <property type="match status" value="1"/>
</dbReference>
<feature type="domain" description="DUF6879" evidence="1">
    <location>
        <begin position="25"/>
        <end position="187"/>
    </location>
</feature>
<protein>
    <recommendedName>
        <fullName evidence="1">DUF6879 domain-containing protein</fullName>
    </recommendedName>
</protein>
<keyword evidence="3" id="KW-1185">Reference proteome</keyword>
<dbReference type="EMBL" id="BAAABW010000021">
    <property type="protein sequence ID" value="GAA0357656.1"/>
    <property type="molecule type" value="Genomic_DNA"/>
</dbReference>
<name>A0ABP3H0G0_9ACTN</name>
<evidence type="ECO:0000259" key="1">
    <source>
        <dbReference type="Pfam" id="PF21806"/>
    </source>
</evidence>
<dbReference type="Proteomes" id="UP001500063">
    <property type="component" value="Unassembled WGS sequence"/>
</dbReference>
<dbReference type="InterPro" id="IPR049244">
    <property type="entry name" value="DUF6879"/>
</dbReference>
<gene>
    <name evidence="2" type="ORF">GCM10010319_38630</name>
</gene>
<accession>A0ABP3H0G0</accession>
<organism evidence="2 3">
    <name type="scientific">Streptomyces blastmyceticus</name>
    <dbReference type="NCBI Taxonomy" id="68180"/>
    <lineage>
        <taxon>Bacteria</taxon>
        <taxon>Bacillati</taxon>
        <taxon>Actinomycetota</taxon>
        <taxon>Actinomycetes</taxon>
        <taxon>Kitasatosporales</taxon>
        <taxon>Streptomycetaceae</taxon>
        <taxon>Streptomyces</taxon>
    </lineage>
</organism>
<sequence>MTLTRLTGSGDSAERCNLPVLLDGDEWRAKFRDFRTEAWRLETLPVYRVPDEEEEVREFLAGGRIDPHAYSDEYTDDLKRIRNEGKTKGRVHIVTRPLSDYLRYEFMYYEPHVLAGEEIRILDVTDRENPLPDVQDFWMFDRSTVVLMNYEPDGTQVNREVFEGDPEPFREAQRVALAESVPFSEYVKKLDL</sequence>
<evidence type="ECO:0000313" key="2">
    <source>
        <dbReference type="EMBL" id="GAA0357656.1"/>
    </source>
</evidence>